<keyword evidence="1" id="KW-0479">Metal-binding</keyword>
<protein>
    <recommendedName>
        <fullName evidence="3">C2H2-type domain-containing protein</fullName>
    </recommendedName>
</protein>
<dbReference type="EMBL" id="JAPEVG010000199">
    <property type="protein sequence ID" value="KAJ8474099.1"/>
    <property type="molecule type" value="Genomic_DNA"/>
</dbReference>
<organism evidence="4 5">
    <name type="scientific">Trametes cubensis</name>
    <dbReference type="NCBI Taxonomy" id="1111947"/>
    <lineage>
        <taxon>Eukaryota</taxon>
        <taxon>Fungi</taxon>
        <taxon>Dikarya</taxon>
        <taxon>Basidiomycota</taxon>
        <taxon>Agaricomycotina</taxon>
        <taxon>Agaricomycetes</taxon>
        <taxon>Polyporales</taxon>
        <taxon>Polyporaceae</taxon>
        <taxon>Trametes</taxon>
    </lineage>
</organism>
<name>A0AAD7X947_9APHY</name>
<evidence type="ECO:0000313" key="4">
    <source>
        <dbReference type="EMBL" id="KAJ8474099.1"/>
    </source>
</evidence>
<feature type="region of interest" description="Disordered" evidence="2">
    <location>
        <begin position="91"/>
        <end position="164"/>
    </location>
</feature>
<evidence type="ECO:0000256" key="2">
    <source>
        <dbReference type="SAM" id="MobiDB-lite"/>
    </source>
</evidence>
<dbReference type="SMART" id="SM00355">
    <property type="entry name" value="ZnF_C2H2"/>
    <property type="match status" value="2"/>
</dbReference>
<reference evidence="4" key="1">
    <citation type="submission" date="2022-11" db="EMBL/GenBank/DDBJ databases">
        <title>Genome Sequence of Cubamyces cubensis.</title>
        <authorList>
            <person name="Buettner E."/>
        </authorList>
    </citation>
    <scope>NUCLEOTIDE SEQUENCE</scope>
    <source>
        <strain evidence="4">MPL-01</strain>
    </source>
</reference>
<comment type="caution">
    <text evidence="4">The sequence shown here is derived from an EMBL/GenBank/DDBJ whole genome shotgun (WGS) entry which is preliminary data.</text>
</comment>
<keyword evidence="1" id="KW-0863">Zinc-finger</keyword>
<dbReference type="PROSITE" id="PS50157">
    <property type="entry name" value="ZINC_FINGER_C2H2_2"/>
    <property type="match status" value="2"/>
</dbReference>
<keyword evidence="1" id="KW-0862">Zinc</keyword>
<gene>
    <name evidence="4" type="ORF">ONZ51_g7448</name>
</gene>
<dbReference type="InterPro" id="IPR013087">
    <property type="entry name" value="Znf_C2H2_type"/>
</dbReference>
<evidence type="ECO:0000259" key="3">
    <source>
        <dbReference type="PROSITE" id="PS50157"/>
    </source>
</evidence>
<proteinExistence type="predicted"/>
<feature type="domain" description="C2H2-type" evidence="3">
    <location>
        <begin position="321"/>
        <end position="351"/>
    </location>
</feature>
<dbReference type="SUPFAM" id="SSF57667">
    <property type="entry name" value="beta-beta-alpha zinc fingers"/>
    <property type="match status" value="1"/>
</dbReference>
<accession>A0AAD7X947</accession>
<dbReference type="GO" id="GO:0008270">
    <property type="term" value="F:zinc ion binding"/>
    <property type="evidence" value="ECO:0007669"/>
    <property type="project" value="UniProtKB-KW"/>
</dbReference>
<feature type="domain" description="C2H2-type" evidence="3">
    <location>
        <begin position="289"/>
        <end position="316"/>
    </location>
</feature>
<evidence type="ECO:0000313" key="5">
    <source>
        <dbReference type="Proteomes" id="UP001215151"/>
    </source>
</evidence>
<dbReference type="Proteomes" id="UP001215151">
    <property type="component" value="Unassembled WGS sequence"/>
</dbReference>
<sequence length="361" mass="40143">MSSSSFDLSDWLKPEWISDDETAIDEESLRSFLLNSQDSNANYTCASLPSSAFTSPTIDDPSGMTQSHPDHAFVARLATPIPAMNMYEYPKPKDRQGPLQDEAEDCECVTRGPIDEKSTVREFEEPQSLHPRPPRVATQQTSSPKREEKENVPPYSLEHDDGQAQAQVVAPLVLVSRKRKRSLVNHDSEYLQHASTSKQTASTEPTLDAVDPPTKKGRSRRTNDELQHERPKTYETQCGLDGGCTQPLVSTEKGRREHLRAAHYAYARPEGQGPSSPSSESATAVTARLVCSYGDPRCGKDFATLGDLVRHVESVHWKQTFECESCGREYTCRASLKRHKDTPSCHANGKLNAARKNVSSR</sequence>
<feature type="compositionally biased region" description="Basic and acidic residues" evidence="2">
    <location>
        <begin position="144"/>
        <end position="162"/>
    </location>
</feature>
<feature type="compositionally biased region" description="Basic and acidic residues" evidence="2">
    <location>
        <begin position="221"/>
        <end position="233"/>
    </location>
</feature>
<dbReference type="AlphaFoldDB" id="A0AAD7X947"/>
<dbReference type="InterPro" id="IPR036236">
    <property type="entry name" value="Znf_C2H2_sf"/>
</dbReference>
<feature type="compositionally biased region" description="Basic and acidic residues" evidence="2">
    <location>
        <begin position="113"/>
        <end position="124"/>
    </location>
</feature>
<keyword evidence="5" id="KW-1185">Reference proteome</keyword>
<feature type="compositionally biased region" description="Polar residues" evidence="2">
    <location>
        <begin position="193"/>
        <end position="205"/>
    </location>
</feature>
<evidence type="ECO:0000256" key="1">
    <source>
        <dbReference type="PROSITE-ProRule" id="PRU00042"/>
    </source>
</evidence>
<dbReference type="Gene3D" id="3.30.160.60">
    <property type="entry name" value="Classic Zinc Finger"/>
    <property type="match status" value="1"/>
</dbReference>
<feature type="region of interest" description="Disordered" evidence="2">
    <location>
        <begin position="183"/>
        <end position="238"/>
    </location>
</feature>